<reference evidence="12 13" key="1">
    <citation type="journal article" date="2024" name="IMA Fungus">
        <title>IMA Genome - F19 : A genome assembly and annotation guide to empower mycologists, including annotated draft genome sequences of Ceratocystis pirilliformis, Diaporthe australafricana, Fusarium ophioides, Paecilomyces lecythidis, and Sporothrix stenoceras.</title>
        <authorList>
            <person name="Aylward J."/>
            <person name="Wilson A.M."/>
            <person name="Visagie C.M."/>
            <person name="Spraker J."/>
            <person name="Barnes I."/>
            <person name="Buitendag C."/>
            <person name="Ceriani C."/>
            <person name="Del Mar Angel L."/>
            <person name="du Plessis D."/>
            <person name="Fuchs T."/>
            <person name="Gasser K."/>
            <person name="Kramer D."/>
            <person name="Li W."/>
            <person name="Munsamy K."/>
            <person name="Piso A."/>
            <person name="Price J.L."/>
            <person name="Sonnekus B."/>
            <person name="Thomas C."/>
            <person name="van der Nest A."/>
            <person name="van Dijk A."/>
            <person name="van Heerden A."/>
            <person name="van Vuuren N."/>
            <person name="Yilmaz N."/>
            <person name="Duong T.A."/>
            <person name="van der Merwe N.A."/>
            <person name="Wingfield M.J."/>
            <person name="Wingfield B.D."/>
        </authorList>
    </citation>
    <scope>NUCLEOTIDE SEQUENCE [LARGE SCALE GENOMIC DNA]</scope>
    <source>
        <strain evidence="12 13">CMW 18300</strain>
    </source>
</reference>
<feature type="region of interest" description="Disordered" evidence="8">
    <location>
        <begin position="3182"/>
        <end position="3225"/>
    </location>
</feature>
<comment type="catalytic activity">
    <reaction evidence="1">
        <text>Thiol-dependent hydrolysis of ester, thioester, amide, peptide and isopeptide bonds formed by the C-terminal Gly of ubiquitin (a 76-residue protein attached to proteins as an intracellular targeting signal).</text>
        <dbReference type="EC" id="3.4.19.12"/>
    </reaction>
</comment>
<dbReference type="Pfam" id="PF12359">
    <property type="entry name" value="DUF3645"/>
    <property type="match status" value="1"/>
</dbReference>
<sequence>MTLEGVFNHLVLPPKLPGGQDPHLDDEAQEFVVRLVTAIETLDKATDKLYTEPLSSLRRSLTLSGRLNRGSLDRDTLSAAFQDLGSDPLILYVVEQNAALIIRQSSSNETRTVVFEAFEASPSSEEVLASENALIQSFPGRACAVSATQFSHEDFQASLAEFLEKASMETLSRLAAHTRKAGVEVSEERDTTNPAMITQLLLPLLETIGEPIQVAKFQKRVRDEVNIEVESGTGSSLPFRRHPFWLILRVAIQRQLVLSLGYHSGRALYKAIFAIVLAQLMTSVAGELKPELTLMLRAKLCRRLAKLEQEKLQELGGSSVYDYFFSSMGPWLEKTIQSVTDKMELVWSHFKKRTMRHVEPLPAPQAVPYDHQRLQLRHSGSYLDGILLQPPVEKARAFDIDTIHIEDEGIKQVQRFTARYLKIVALEDEIRTHHLQDQPTLVKQFSRKTKVGFDAATSREFPEGEQNAQAEDRCVELAESIFKYFETVADAYESNPTQMSTFVLNLLHLWVSMDRAATEICPLLQEYHPIFTPELLDVLQLDNPEDFDRLATIQQHLMHRIKACQDESCDILSDENSPRCFAAKYVADCHEMQSLHLLILEGCEQSREEKEIEWEDLSNECEQYSQEIAALSCVCTGEPGNRTKDDIQNCTKCFYRRKRNRLRIQVHEDPLPVDNDKAAKIVFELSIPRWYEAYRNATFKIIRDMAWPTRKVQDGPPLILRHFEQLREYQQTTSSAASVTLASAVKSFLQTHWRDVQVLRGSLRDVLRPHAPKFNLYDVENSVWIESIDRKALTFQHICGVAIPACLQEKVLAAVPHPPTVADGPSSYAVIANQRQCPQQVSIHEFSAYQRLLAGKSRRWITMLVEMGSSHLNFSSSETVQLLSQLALQAGPLGVGGIGALREAYSIFADVAFCRRLAEMIDQKLNSIKLNWREVNLMDLCIRLSQRLLAFAFSQEIRELAKRSIEFARNATLTWIARLREELHKTNDASIAEREADYAFKSALLCRRTFVSVSDHLTADQLKAYCEATIALQENMTGGFDNDPVLKAMVTQDTKMDIRPFIHSSLFAHPQVLGSAIAKSWSATGATTDTVFSPWAVMEGDEPWVVSRMSTTCPAANDQSFTFRQTVHFNYVSGFLLVDGKPAGRLPEHIRDSHEIKELFGEHTHLRTYPSVQDGMSHRLVGLFEGWQIHFGLRSEKVIVRAISNRAILEFIPRHVFFNGEDCDLPMELIENCVHFVNLSARTLHVQPRSAIWKLVERNWVIYLNSRHCTRMKRKIRLICPYSETSQMVTRLFSHFESPKNLTTFLKIGSKGSVRLCVDVSRFELSFHVNKSNRLEEIKLGKEFDPNQDAGTLYGLLSKLVLRDIADPRRRTVIVPLGRCEYRVDHPHVLVNIVPMGFNAYAKYEIDDILGRLTCPPEPALLYTKAHLHALTSFPIPDQLTGRTGTEEAIHVLQSGMAQPWTPLGRAPMTELENIATLSPRREFYPQDKRSLQKTQWHFNLSVSIQHERLETLARDILRKSNRLRPFSENTSDLEEVEVASHLRQRAEIRRCIHDPSSIHPIVVKPCVKQLYNRKPANEQSQLPQLAPVPSTRDRVYVARDQSVDSKLAMNVKHIVQAVFSGPLQLSKGTNLRCMLLGQQVIGGFRSGVAPAEGLGKLIEETVVGQFGKLVDFSRFSRPDQFYSLAFRLALLSFKPQTDLGLLEVLVAIARLDSLKVMVPPQHPVFVDFDLIPPTLELLETLIRPIWPEFVEPLTKRKFGINSCHQHLIRCEEEGRRLAKWFLKQWPSKSLSLEGFQPETKLLDETEAVHSILEVWQRKLHNLELGHYIDEIQQILYKIANEGNLNGLVLESRPLPLADTLPNHVTRTKPVIPSLPLELLKKDFGIFDRTKLIESPSIQLVQTEITRKKEETYQKSDSDELQRILTSFLNSRDQLRKQYGESLLHSLRAMKQSHALSRSQSRCLQKRNDSESPVIPFIVRARSAIEEHYQSITAALEEGDGRSLWLRMANLWPGGKMTLLEQLRSNSEAKFGPRVKEALASFGVKHAELQWLERVQHSLLVGDSARLQETLNNTGHQNWNPLHRPDWLLMELEADLFIRPEQVEVANAIISPTTGANSVLQMNMGQGKTSCIVPMAMSILADTTQIARLVVPKALLLQTAQVVQSRIGGLVGREVRHIPFSRRTPTTDVVLRLYRDLHKEVRESSGILLTTSDHMLSFKLSGLQRLLDSKPVEAEAMIRFQETLTRCSRDVIDESDFTLGVKTQLIYPSGPQLSVDGAPYRWLIIQELLHLFEEHLPAIRKACPLSVEVVPRSQHQTFPMAFLLRTDAEDELHRLIIDDIANNRTSFLRLSESGAPPENIRRAIRQFLSETSAKAMDKDGLKDLVSLFADPDSAVKVLLLVRGLILNRILLFCMKRRYNVQYGLHPARDPMAVPFEAKGVPHESSEFGHPDVAIILTTLSFYYTGLSLPQFRQSLSSVLKADDAASAYDRWTHGCETLPAGLRHWNVINSDDDGQVEELYSHLRLDRNVLNFYLNGWVFPMYAKQFGMKLSASAWDLPNFARPSRPTLPGARSTGFSGTNDNKALLPLTIRQDDLPGLVQTNAEVLSYLLQTRNRKYHLAAANGIRLTEEELLQKLVKENMMVLIDAGAYVLELDNEALVRKWLETSPPEKNAKAGVYLGADNRAWVIYRGKKNKNVPLVATPFADNLNNCLVFLDEAHCRGTDLKLPQNARGALTLALGQTKDQTLATTQSVAFFAGPEVHQSIIDVCKIRSPRDRSIDSADVVHWLLEQSCSANEQLANLHLAQGVDYCRRLNAQWSYEQFLTREEHRTMLLKVIQQQERQTLSQQYGRVSDTSTKGSPDEVSFQSLKGFMFKLSDQRKSMDNKLISSGVRSSALEEVEQEREVEFQVEEVRQVQKQKVFKPLIFTRLHPSFEKFIQHGRLVGGEGYVHAFSFLRNTSIGQKHMVQPTSSSFFVSTEFTRTVVLSKQGQNKHPDNFLRPVEWILWSVSTETALVIIPEEAELLIPIIRKAGPRCPVHLMTYAAPVTKSTLQNFNSLDFYNMPPLPDNYEFPKWFTVELGIFAGRLYITYEECALVAQYLRLSEVMEDQVDGPADETIARNPVSFMSEWLALHRQSDIEQTPMGYILRGRIEALHPDHAFFTMKTTEDAAMLGTVLSNCKLDKPDDDGNDNDHRAEMDHDEDGNEQGWDDDLGEDPGRESPGDG</sequence>
<dbReference type="PANTHER" id="PTHR13367">
    <property type="entry name" value="UBIQUITIN THIOESTERASE"/>
    <property type="match status" value="1"/>
</dbReference>
<feature type="compositionally biased region" description="Basic and acidic residues" evidence="8">
    <location>
        <begin position="3216"/>
        <end position="3225"/>
    </location>
</feature>
<evidence type="ECO:0000256" key="1">
    <source>
        <dbReference type="ARBA" id="ARBA00000707"/>
    </source>
</evidence>
<evidence type="ECO:0000256" key="6">
    <source>
        <dbReference type="ARBA" id="ARBA00022807"/>
    </source>
</evidence>
<evidence type="ECO:0000313" key="12">
    <source>
        <dbReference type="EMBL" id="KAL1869170.1"/>
    </source>
</evidence>
<dbReference type="PANTHER" id="PTHR13367:SF33">
    <property type="entry name" value="P-LOOP CONTAINING NUCLEOSIDE TRIPHOSPHATE HYDROLASE PROTEIN"/>
    <property type="match status" value="1"/>
</dbReference>
<evidence type="ECO:0000256" key="2">
    <source>
        <dbReference type="ARBA" id="ARBA00012759"/>
    </source>
</evidence>
<feature type="domain" description="DUF3645" evidence="10">
    <location>
        <begin position="2425"/>
        <end position="2457"/>
    </location>
</feature>
<proteinExistence type="predicted"/>
<evidence type="ECO:0000313" key="13">
    <source>
        <dbReference type="Proteomes" id="UP001583177"/>
    </source>
</evidence>
<comment type="caution">
    <text evidence="12">The sequence shown here is derived from an EMBL/GenBank/DDBJ whole genome shotgun (WGS) entry which is preliminary data.</text>
</comment>
<keyword evidence="3" id="KW-0645">Protease</keyword>
<feature type="coiled-coil region" evidence="7">
    <location>
        <begin position="600"/>
        <end position="627"/>
    </location>
</feature>
<dbReference type="EMBL" id="JAWRVE010000042">
    <property type="protein sequence ID" value="KAL1869170.1"/>
    <property type="molecule type" value="Genomic_DNA"/>
</dbReference>
<dbReference type="EC" id="3.4.19.12" evidence="2"/>
<dbReference type="InterPro" id="IPR051346">
    <property type="entry name" value="OTU_Deubiquitinase"/>
</dbReference>
<keyword evidence="7" id="KW-0175">Coiled coil</keyword>
<evidence type="ECO:0000259" key="10">
    <source>
        <dbReference type="Pfam" id="PF12359"/>
    </source>
</evidence>
<organism evidence="12 13">
    <name type="scientific">Diaporthe australafricana</name>
    <dbReference type="NCBI Taxonomy" id="127596"/>
    <lineage>
        <taxon>Eukaryota</taxon>
        <taxon>Fungi</taxon>
        <taxon>Dikarya</taxon>
        <taxon>Ascomycota</taxon>
        <taxon>Pezizomycotina</taxon>
        <taxon>Sordariomycetes</taxon>
        <taxon>Sordariomycetidae</taxon>
        <taxon>Diaporthales</taxon>
        <taxon>Diaporthaceae</taxon>
        <taxon>Diaporthe</taxon>
    </lineage>
</organism>
<gene>
    <name evidence="12" type="ORF">Daus18300_005707</name>
</gene>
<dbReference type="InterPro" id="IPR022099">
    <property type="entry name" value="DUF3638"/>
</dbReference>
<dbReference type="Proteomes" id="UP001583177">
    <property type="component" value="Unassembled WGS sequence"/>
</dbReference>
<keyword evidence="5" id="KW-0378">Hydrolase</keyword>
<evidence type="ECO:0000256" key="3">
    <source>
        <dbReference type="ARBA" id="ARBA00022670"/>
    </source>
</evidence>
<accession>A0ABR3WZU4</accession>
<keyword evidence="4" id="KW-0833">Ubl conjugation pathway</keyword>
<protein>
    <recommendedName>
        <fullName evidence="2">ubiquitinyl hydrolase 1</fullName>
        <ecNumber evidence="2">3.4.19.12</ecNumber>
    </recommendedName>
</protein>
<evidence type="ECO:0000256" key="8">
    <source>
        <dbReference type="SAM" id="MobiDB-lite"/>
    </source>
</evidence>
<dbReference type="InterPro" id="IPR046541">
    <property type="entry name" value="DUF6606"/>
</dbReference>
<evidence type="ECO:0000256" key="4">
    <source>
        <dbReference type="ARBA" id="ARBA00022786"/>
    </source>
</evidence>
<evidence type="ECO:0000256" key="5">
    <source>
        <dbReference type="ARBA" id="ARBA00022801"/>
    </source>
</evidence>
<feature type="domain" description="DUF6606" evidence="11">
    <location>
        <begin position="6"/>
        <end position="281"/>
    </location>
</feature>
<dbReference type="Pfam" id="PF12340">
    <property type="entry name" value="DUF3638"/>
    <property type="match status" value="1"/>
</dbReference>
<keyword evidence="6" id="KW-0788">Thiol protease</keyword>
<feature type="compositionally biased region" description="Acidic residues" evidence="8">
    <location>
        <begin position="3199"/>
        <end position="3215"/>
    </location>
</feature>
<keyword evidence="13" id="KW-1185">Reference proteome</keyword>
<evidence type="ECO:0000256" key="7">
    <source>
        <dbReference type="SAM" id="Coils"/>
    </source>
</evidence>
<dbReference type="Gene3D" id="3.40.50.300">
    <property type="entry name" value="P-loop containing nucleotide triphosphate hydrolases"/>
    <property type="match status" value="1"/>
</dbReference>
<dbReference type="InterPro" id="IPR027417">
    <property type="entry name" value="P-loop_NTPase"/>
</dbReference>
<evidence type="ECO:0000259" key="11">
    <source>
        <dbReference type="Pfam" id="PF20255"/>
    </source>
</evidence>
<dbReference type="InterPro" id="IPR022105">
    <property type="entry name" value="DUF3645"/>
</dbReference>
<name>A0ABR3WZU4_9PEZI</name>
<evidence type="ECO:0000259" key="9">
    <source>
        <dbReference type="Pfam" id="PF12340"/>
    </source>
</evidence>
<feature type="domain" description="DUF3638" evidence="9">
    <location>
        <begin position="2076"/>
        <end position="2299"/>
    </location>
</feature>
<dbReference type="Pfam" id="PF20255">
    <property type="entry name" value="DUF6606"/>
    <property type="match status" value="1"/>
</dbReference>
<dbReference type="SUPFAM" id="SSF52540">
    <property type="entry name" value="P-loop containing nucleoside triphosphate hydrolases"/>
    <property type="match status" value="1"/>
</dbReference>